<feature type="repeat" description="PPR" evidence="3">
    <location>
        <begin position="694"/>
        <end position="728"/>
    </location>
</feature>
<evidence type="ECO:0000256" key="2">
    <source>
        <dbReference type="ARBA" id="ARBA00022946"/>
    </source>
</evidence>
<dbReference type="PANTHER" id="PTHR47926">
    <property type="entry name" value="PENTATRICOPEPTIDE REPEAT-CONTAINING PROTEIN"/>
    <property type="match status" value="1"/>
</dbReference>
<evidence type="ECO:0008006" key="6">
    <source>
        <dbReference type="Google" id="ProtNLM"/>
    </source>
</evidence>
<dbReference type="OrthoDB" id="1880841at2759"/>
<dbReference type="FunFam" id="1.25.40.10:FF:003299">
    <property type="entry name" value="Pentatricopeptide repeat-containing protein At1g18485"/>
    <property type="match status" value="1"/>
</dbReference>
<comment type="caution">
    <text evidence="4">The sequence shown here is derived from an EMBL/GenBank/DDBJ whole genome shotgun (WGS) entry which is preliminary data.</text>
</comment>
<gene>
    <name evidence="4" type="ORF">HU200_053127</name>
</gene>
<dbReference type="InterPro" id="IPR046848">
    <property type="entry name" value="E_motif"/>
</dbReference>
<keyword evidence="1" id="KW-0677">Repeat</keyword>
<dbReference type="FunFam" id="1.25.40.10:FF:000518">
    <property type="entry name" value="Pentatricopeptide repeat-containing protein"/>
    <property type="match status" value="1"/>
</dbReference>
<evidence type="ECO:0000256" key="3">
    <source>
        <dbReference type="PROSITE-ProRule" id="PRU00708"/>
    </source>
</evidence>
<name>A0A835E8K6_9POAL</name>
<feature type="repeat" description="PPR" evidence="3">
    <location>
        <begin position="729"/>
        <end position="763"/>
    </location>
</feature>
<feature type="repeat" description="PPR" evidence="3">
    <location>
        <begin position="493"/>
        <end position="527"/>
    </location>
</feature>
<sequence>MSRSNPSFGGTQGSRPVFGVKRGDRKLRLWLDAARTAAGGGALWPYRTTAPYNNALYLSLTPAVRWGYLFFSLRSSQQPLLARSTRFPERRKWQRRTAAIRSSILPDPATPFTAESLHEHVLRLHQCGGGGGLLLRRSHAASLVSGALAASLPLAGALLLSYAALRDVPSARLVLRHHPLRLRSAFLWNSLSRALASASLPADALRVYNRMVRAGVRPDDRTFPFALHAAAAAVAAAGERPDKGLELHAAALRRGLLLSDVFAGNTLVTFYAACGRAADARRVFDEMPERDVVSWNSLVSAFLTNGMMDDAKRAVVGMMRSRVPVNVASLVSLVPACGAEQDERFGLCLHGLAFKSGLDSVVNLTNALVDMYGKFGDLEAAMRVFNGMPERNEVSWNSSLGCFVHAGFYEDVLELFRVMLDQGVTPGSVTLSSLLPALVDLGYFHLGKQVHGYSIRRAMVFDIFIANSLMDMYAKFGCSEKASAIFEKIETPNVVSWNAMVANLAQNGAESEAFRLVIEMQKNGECPNSFTIVNLLPACSRVASLKMGKQIHAWSIRRGLMSDLFVSNALIDAYAKCGQLSLARNIFDRSEKDDVSYNTMIVGYSQSPWCFESLHLFEQMRSARVEYDAVSFMGILSACANLSAFKQGKEIHGVLVRRLLSAHPFLANSLLDLYTKGGMLDTASKIFNRITQKDVASWNTMILGYGMHGQLDVAFEFFDLMKDDGVDYDHVSYIAVLSACSHGGLVERGKKYFNHMLAQNIKPQQMHYACMVDLLGRAGQLSESAEIIRNMPFRASSDVWGALLGSCRIHGNIELARWAAEHLFELKPEHSGYYTLLMNMYAEAGMWREANEIRTLMKSRKVQKNPAYSWVQNGNRLQAFVVGDA</sequence>
<keyword evidence="5" id="KW-1185">Reference proteome</keyword>
<evidence type="ECO:0000256" key="1">
    <source>
        <dbReference type="ARBA" id="ARBA00022737"/>
    </source>
</evidence>
<feature type="repeat" description="PPR" evidence="3">
    <location>
        <begin position="392"/>
        <end position="426"/>
    </location>
</feature>
<dbReference type="InterPro" id="IPR011990">
    <property type="entry name" value="TPR-like_helical_dom_sf"/>
</dbReference>
<dbReference type="Gene3D" id="1.25.40.10">
    <property type="entry name" value="Tetratricopeptide repeat domain"/>
    <property type="match status" value="5"/>
</dbReference>
<feature type="repeat" description="PPR" evidence="3">
    <location>
        <begin position="260"/>
        <end position="290"/>
    </location>
</feature>
<accession>A0A835E8K6</accession>
<feature type="repeat" description="PPR" evidence="3">
    <location>
        <begin position="184"/>
        <end position="218"/>
    </location>
</feature>
<organism evidence="4 5">
    <name type="scientific">Digitaria exilis</name>
    <dbReference type="NCBI Taxonomy" id="1010633"/>
    <lineage>
        <taxon>Eukaryota</taxon>
        <taxon>Viridiplantae</taxon>
        <taxon>Streptophyta</taxon>
        <taxon>Embryophyta</taxon>
        <taxon>Tracheophyta</taxon>
        <taxon>Spermatophyta</taxon>
        <taxon>Magnoliopsida</taxon>
        <taxon>Liliopsida</taxon>
        <taxon>Poales</taxon>
        <taxon>Poaceae</taxon>
        <taxon>PACMAD clade</taxon>
        <taxon>Panicoideae</taxon>
        <taxon>Panicodae</taxon>
        <taxon>Paniceae</taxon>
        <taxon>Anthephorinae</taxon>
        <taxon>Digitaria</taxon>
    </lineage>
</organism>
<dbReference type="GO" id="GO:0003723">
    <property type="term" value="F:RNA binding"/>
    <property type="evidence" value="ECO:0007669"/>
    <property type="project" value="InterPro"/>
</dbReference>
<dbReference type="Pfam" id="PF01535">
    <property type="entry name" value="PPR"/>
    <property type="match status" value="8"/>
</dbReference>
<dbReference type="EMBL" id="JACEFO010002303">
    <property type="protein sequence ID" value="KAF8666961.1"/>
    <property type="molecule type" value="Genomic_DNA"/>
</dbReference>
<dbReference type="FunFam" id="1.25.40.10:FF:000196">
    <property type="entry name" value="Pentatricopeptide repeat-containing protein At4g14850"/>
    <property type="match status" value="1"/>
</dbReference>
<dbReference type="Pfam" id="PF20431">
    <property type="entry name" value="E_motif"/>
    <property type="match status" value="1"/>
</dbReference>
<feature type="repeat" description="PPR" evidence="3">
    <location>
        <begin position="291"/>
        <end position="325"/>
    </location>
</feature>
<reference evidence="4" key="1">
    <citation type="submission" date="2020-07" db="EMBL/GenBank/DDBJ databases">
        <title>Genome sequence and genetic diversity analysis of an under-domesticated orphan crop, white fonio (Digitaria exilis).</title>
        <authorList>
            <person name="Bennetzen J.L."/>
            <person name="Chen S."/>
            <person name="Ma X."/>
            <person name="Wang X."/>
            <person name="Yssel A.E.J."/>
            <person name="Chaluvadi S.R."/>
            <person name="Johnson M."/>
            <person name="Gangashetty P."/>
            <person name="Hamidou F."/>
            <person name="Sanogo M.D."/>
            <person name="Zwaenepoel A."/>
            <person name="Wallace J."/>
            <person name="Van De Peer Y."/>
            <person name="Van Deynze A."/>
        </authorList>
    </citation>
    <scope>NUCLEOTIDE SEQUENCE</scope>
    <source>
        <tissue evidence="4">Leaves</tissue>
    </source>
</reference>
<dbReference type="PANTHER" id="PTHR47926:SF427">
    <property type="entry name" value="TETRATRICOPEPTIDE-LIKE HELICAL DOMAIN SUPERFAMILY"/>
    <property type="match status" value="1"/>
</dbReference>
<dbReference type="Pfam" id="PF13041">
    <property type="entry name" value="PPR_2"/>
    <property type="match status" value="2"/>
</dbReference>
<dbReference type="NCBIfam" id="TIGR00756">
    <property type="entry name" value="PPR"/>
    <property type="match status" value="7"/>
</dbReference>
<dbReference type="GO" id="GO:0009451">
    <property type="term" value="P:RNA modification"/>
    <property type="evidence" value="ECO:0007669"/>
    <property type="project" value="InterPro"/>
</dbReference>
<dbReference type="Proteomes" id="UP000636709">
    <property type="component" value="Unassembled WGS sequence"/>
</dbReference>
<keyword evidence="2" id="KW-0809">Transit peptide</keyword>
<dbReference type="AlphaFoldDB" id="A0A835E8K6"/>
<dbReference type="FunFam" id="1.25.40.10:FF:003692">
    <property type="entry name" value="Pentatricopeptide repeat-containing protein"/>
    <property type="match status" value="1"/>
</dbReference>
<proteinExistence type="predicted"/>
<evidence type="ECO:0000313" key="5">
    <source>
        <dbReference type="Proteomes" id="UP000636709"/>
    </source>
</evidence>
<dbReference type="InterPro" id="IPR002885">
    <property type="entry name" value="PPR_rpt"/>
</dbReference>
<protein>
    <recommendedName>
        <fullName evidence="6">Pentatricopeptide repeat-containing protein</fullName>
    </recommendedName>
</protein>
<feature type="repeat" description="PPR" evidence="3">
    <location>
        <begin position="563"/>
        <end position="597"/>
    </location>
</feature>
<evidence type="ECO:0000313" key="4">
    <source>
        <dbReference type="EMBL" id="KAF8666961.1"/>
    </source>
</evidence>
<dbReference type="InterPro" id="IPR046960">
    <property type="entry name" value="PPR_At4g14850-like_plant"/>
</dbReference>
<dbReference type="PROSITE" id="PS51375">
    <property type="entry name" value="PPR"/>
    <property type="match status" value="8"/>
</dbReference>
<dbReference type="FunFam" id="1.25.40.10:FF:003118">
    <property type="entry name" value="Pentatricopeptide repeat-containing protein"/>
    <property type="match status" value="1"/>
</dbReference>